<dbReference type="EMBL" id="CM043015">
    <property type="protein sequence ID" value="KAI4469871.1"/>
    <property type="molecule type" value="Genomic_DNA"/>
</dbReference>
<comment type="caution">
    <text evidence="1">The sequence shown here is derived from an EMBL/GenBank/DDBJ whole genome shotgun (WGS) entry which is preliminary data.</text>
</comment>
<protein>
    <submittedName>
        <fullName evidence="1">Uncharacterized protein</fullName>
    </submittedName>
</protein>
<name>A0ACB9TSW2_HOLOL</name>
<proteinExistence type="predicted"/>
<gene>
    <name evidence="1" type="ORF">MML48_1g14207</name>
</gene>
<reference evidence="1" key="1">
    <citation type="submission" date="2022-04" db="EMBL/GenBank/DDBJ databases">
        <title>Chromosome-scale genome assembly of Holotrichia oblita Faldermann.</title>
        <authorList>
            <person name="Rongchong L."/>
        </authorList>
    </citation>
    <scope>NUCLEOTIDE SEQUENCE</scope>
    <source>
        <strain evidence="1">81SQS9</strain>
    </source>
</reference>
<organism evidence="1 2">
    <name type="scientific">Holotrichia oblita</name>
    <name type="common">Chafer beetle</name>
    <dbReference type="NCBI Taxonomy" id="644536"/>
    <lineage>
        <taxon>Eukaryota</taxon>
        <taxon>Metazoa</taxon>
        <taxon>Ecdysozoa</taxon>
        <taxon>Arthropoda</taxon>
        <taxon>Hexapoda</taxon>
        <taxon>Insecta</taxon>
        <taxon>Pterygota</taxon>
        <taxon>Neoptera</taxon>
        <taxon>Endopterygota</taxon>
        <taxon>Coleoptera</taxon>
        <taxon>Polyphaga</taxon>
        <taxon>Scarabaeiformia</taxon>
        <taxon>Scarabaeidae</taxon>
        <taxon>Melolonthinae</taxon>
        <taxon>Holotrichia</taxon>
    </lineage>
</organism>
<accession>A0ACB9TSW2</accession>
<dbReference type="Proteomes" id="UP001056778">
    <property type="component" value="Chromosome 1"/>
</dbReference>
<evidence type="ECO:0000313" key="2">
    <source>
        <dbReference type="Proteomes" id="UP001056778"/>
    </source>
</evidence>
<evidence type="ECO:0000313" key="1">
    <source>
        <dbReference type="EMBL" id="KAI4469871.1"/>
    </source>
</evidence>
<sequence length="479" mass="55390">MKGDISLSNFFIFNSSYGCNEGEEHKKILYYFPEKDDLDVQIKNIGLVEAIIQFTGTFKPSCPVNSLHTQKKRQLYFQPEEGFWMVMTLTTPFIDKTKDGTSTREYIENDIQDNVYQAVLRQTYSMYKLFNGSFNNTLQKSDIPTLKSKLEKFYVTYLKSLKLTHCDILNIFNGIQFLPLDKQNFLNVQCFLNEIECDNSLIDSTLFMFNDHVIWSGLEPDDLQTLYQYLVHIFLPSYMETELQGGSMPRNPSSPFALYHGRFINGPQNLKTAKVVGKFPKIYLTKKKKPALYNMLIYRTLSASVCLFIEDEKDITLPFLRELDESMGTKLTPIVSAISEYCSQQISSVNNLSEYAPRFIYFNKMNLAYKSTTHLDNKQTGNLACPRDSIKIISDMNSKKPTLDYAGDIIVKTMNDYWVVGRLSNLREFYITIQQKNANLIDISEQDLQPYGTEMVTKIRLPVGWRYGQQTVLKRSAYL</sequence>
<keyword evidence="2" id="KW-1185">Reference proteome</keyword>